<evidence type="ECO:0000313" key="12">
    <source>
        <dbReference type="EMBL" id="TVZ72441.1"/>
    </source>
</evidence>
<evidence type="ECO:0000256" key="9">
    <source>
        <dbReference type="ARBA" id="ARBA00023136"/>
    </source>
</evidence>
<keyword evidence="4" id="KW-0813">Transport</keyword>
<dbReference type="GO" id="GO:0015627">
    <property type="term" value="C:type II protein secretion system complex"/>
    <property type="evidence" value="ECO:0007669"/>
    <property type="project" value="InterPro"/>
</dbReference>
<name>A0A542D4D6_SERFO</name>
<comment type="similarity">
    <text evidence="2">Belongs to the GSP N family.</text>
</comment>
<evidence type="ECO:0000256" key="10">
    <source>
        <dbReference type="ARBA" id="ARBA00030772"/>
    </source>
</evidence>
<evidence type="ECO:0000256" key="8">
    <source>
        <dbReference type="ARBA" id="ARBA00022927"/>
    </source>
</evidence>
<evidence type="ECO:0000256" key="11">
    <source>
        <dbReference type="SAM" id="SignalP"/>
    </source>
</evidence>
<proteinExistence type="inferred from homology"/>
<dbReference type="OrthoDB" id="6118198at2"/>
<comment type="subcellular location">
    <subcellularLocation>
        <location evidence="1">Cell inner membrane</location>
    </subcellularLocation>
</comment>
<dbReference type="InterPro" id="IPR022792">
    <property type="entry name" value="T2SS_protein-GspN"/>
</dbReference>
<sequence length="246" mass="26954">MSAKAKKAALLLACYLLMLGANAPAQVLQTFMPKEMKAGYFSGSLWQGSVHQLSWRNVVLEQLNWRLTFSSWLPAIRVELQDPQHLQGGGVLRGWRSLQLYDWQLSVPADFVRQQLSLPLPVSAQGRLKLRLQQGELTPRGCQRLEGGMLNWQPALLTTPLGPLELVNVQGQLSCDGKGALRVALKQDSAHLSLSGRGTVGGDGRYQFSGQVRSGPVLPDAMKPLLNQLGRANAQGQIAWQVQGQL</sequence>
<evidence type="ECO:0000256" key="2">
    <source>
        <dbReference type="ARBA" id="ARBA00007208"/>
    </source>
</evidence>
<organism evidence="12">
    <name type="scientific">Serratia fonticola</name>
    <dbReference type="NCBI Taxonomy" id="47917"/>
    <lineage>
        <taxon>Bacteria</taxon>
        <taxon>Pseudomonadati</taxon>
        <taxon>Pseudomonadota</taxon>
        <taxon>Gammaproteobacteria</taxon>
        <taxon>Enterobacterales</taxon>
        <taxon>Yersiniaceae</taxon>
        <taxon>Serratia</taxon>
    </lineage>
</organism>
<dbReference type="GO" id="GO:0015628">
    <property type="term" value="P:protein secretion by the type II secretion system"/>
    <property type="evidence" value="ECO:0007669"/>
    <property type="project" value="InterPro"/>
</dbReference>
<dbReference type="Pfam" id="PF01203">
    <property type="entry name" value="T2SSN"/>
    <property type="match status" value="1"/>
</dbReference>
<evidence type="ECO:0000256" key="7">
    <source>
        <dbReference type="ARBA" id="ARBA00022692"/>
    </source>
</evidence>
<keyword evidence="7" id="KW-0812">Transmembrane</keyword>
<dbReference type="AlphaFoldDB" id="A0A542D4D6"/>
<keyword evidence="6" id="KW-0997">Cell inner membrane</keyword>
<evidence type="ECO:0000256" key="1">
    <source>
        <dbReference type="ARBA" id="ARBA00004533"/>
    </source>
</evidence>
<dbReference type="EMBL" id="VISQ01000001">
    <property type="protein sequence ID" value="TVZ72441.1"/>
    <property type="molecule type" value="Genomic_DNA"/>
</dbReference>
<protein>
    <recommendedName>
        <fullName evidence="3">Type II secretion system protein N</fullName>
    </recommendedName>
    <alternativeName>
        <fullName evidence="10">General secretion pathway protein N</fullName>
    </alternativeName>
</protein>
<reference evidence="12" key="2">
    <citation type="submission" date="2019-08" db="EMBL/GenBank/DDBJ databases">
        <title>Investigation of anaerobic lignin degradation for improved lignocellulosic biofuels.</title>
        <authorList>
            <person name="Deangelis K.PhD."/>
        </authorList>
    </citation>
    <scope>NUCLEOTIDE SEQUENCE [LARGE SCALE GENOMIC DNA]</scope>
    <source>
        <strain evidence="12">128R</strain>
    </source>
</reference>
<feature type="chain" id="PRO_5021928583" description="Type II secretion system protein N" evidence="11">
    <location>
        <begin position="24"/>
        <end position="246"/>
    </location>
</feature>
<evidence type="ECO:0000256" key="6">
    <source>
        <dbReference type="ARBA" id="ARBA00022519"/>
    </source>
</evidence>
<reference evidence="12" key="1">
    <citation type="submission" date="2019-06" db="EMBL/GenBank/DDBJ databases">
        <authorList>
            <person name="Deangelis K."/>
            <person name="Huntemann M."/>
            <person name="Clum A."/>
            <person name="Pillay M."/>
            <person name="Palaniappan K."/>
            <person name="Varghese N."/>
            <person name="Mikhailova N."/>
            <person name="Stamatis D."/>
            <person name="Reddy T."/>
            <person name="Daum C."/>
            <person name="Shapiro N."/>
            <person name="Ivanova N."/>
            <person name="Kyrpides N."/>
            <person name="Woyke T."/>
        </authorList>
    </citation>
    <scope>NUCLEOTIDE SEQUENCE [LARGE SCALE GENOMIC DNA]</scope>
    <source>
        <strain evidence="12">128R</strain>
    </source>
</reference>
<keyword evidence="5" id="KW-1003">Cell membrane</keyword>
<keyword evidence="9" id="KW-0472">Membrane</keyword>
<feature type="signal peptide" evidence="11">
    <location>
        <begin position="1"/>
        <end position="23"/>
    </location>
</feature>
<comment type="caution">
    <text evidence="12">The sequence shown here is derived from an EMBL/GenBank/DDBJ whole genome shotgun (WGS) entry which is preliminary data.</text>
</comment>
<gene>
    <name evidence="12" type="ORF">FHU10_5120</name>
</gene>
<evidence type="ECO:0000256" key="3">
    <source>
        <dbReference type="ARBA" id="ARBA00021563"/>
    </source>
</evidence>
<keyword evidence="11" id="KW-0732">Signal</keyword>
<dbReference type="GO" id="GO:0005886">
    <property type="term" value="C:plasma membrane"/>
    <property type="evidence" value="ECO:0007669"/>
    <property type="project" value="UniProtKB-SubCell"/>
</dbReference>
<accession>A0A542D4D6</accession>
<evidence type="ECO:0000256" key="4">
    <source>
        <dbReference type="ARBA" id="ARBA00022448"/>
    </source>
</evidence>
<keyword evidence="8" id="KW-0653">Protein transport</keyword>
<evidence type="ECO:0000256" key="5">
    <source>
        <dbReference type="ARBA" id="ARBA00022475"/>
    </source>
</evidence>